<evidence type="ECO:0000256" key="1">
    <source>
        <dbReference type="SAM" id="MobiDB-lite"/>
    </source>
</evidence>
<accession>A0A0A0L0M0</accession>
<feature type="compositionally biased region" description="Basic residues" evidence="1">
    <location>
        <begin position="24"/>
        <end position="35"/>
    </location>
</feature>
<sequence length="60" mass="7160">MQRDEEGRKKEENEVRETDDWKSGKKKEKPLKKKGKVRIVLGGMNSERECDVLRMQRERG</sequence>
<protein>
    <submittedName>
        <fullName evidence="2">Uncharacterized protein</fullName>
    </submittedName>
</protein>
<proteinExistence type="predicted"/>
<reference evidence="2 3" key="1">
    <citation type="journal article" date="2009" name="Nat. Genet.">
        <title>The genome of the cucumber, Cucumis sativus L.</title>
        <authorList>
            <person name="Huang S."/>
            <person name="Li R."/>
            <person name="Zhang Z."/>
            <person name="Li L."/>
            <person name="Gu X."/>
            <person name="Fan W."/>
            <person name="Lucas W.J."/>
            <person name="Wang X."/>
            <person name="Xie B."/>
            <person name="Ni P."/>
            <person name="Ren Y."/>
            <person name="Zhu H."/>
            <person name="Li J."/>
            <person name="Lin K."/>
            <person name="Jin W."/>
            <person name="Fei Z."/>
            <person name="Li G."/>
            <person name="Staub J."/>
            <person name="Kilian A."/>
            <person name="van der Vossen E.A."/>
            <person name="Wu Y."/>
            <person name="Guo J."/>
            <person name="He J."/>
            <person name="Jia Z."/>
            <person name="Ren Y."/>
            <person name="Tian G."/>
            <person name="Lu Y."/>
            <person name="Ruan J."/>
            <person name="Qian W."/>
            <person name="Wang M."/>
            <person name="Huang Q."/>
            <person name="Li B."/>
            <person name="Xuan Z."/>
            <person name="Cao J."/>
            <person name="Asan"/>
            <person name="Wu Z."/>
            <person name="Zhang J."/>
            <person name="Cai Q."/>
            <person name="Bai Y."/>
            <person name="Zhao B."/>
            <person name="Han Y."/>
            <person name="Li Y."/>
            <person name="Li X."/>
            <person name="Wang S."/>
            <person name="Shi Q."/>
            <person name="Liu S."/>
            <person name="Cho W.K."/>
            <person name="Kim J.Y."/>
            <person name="Xu Y."/>
            <person name="Heller-Uszynska K."/>
            <person name="Miao H."/>
            <person name="Cheng Z."/>
            <person name="Zhang S."/>
            <person name="Wu J."/>
            <person name="Yang Y."/>
            <person name="Kang H."/>
            <person name="Li M."/>
            <person name="Liang H."/>
            <person name="Ren X."/>
            <person name="Shi Z."/>
            <person name="Wen M."/>
            <person name="Jian M."/>
            <person name="Yang H."/>
            <person name="Zhang G."/>
            <person name="Yang Z."/>
            <person name="Chen R."/>
            <person name="Liu S."/>
            <person name="Li J."/>
            <person name="Ma L."/>
            <person name="Liu H."/>
            <person name="Zhou Y."/>
            <person name="Zhao J."/>
            <person name="Fang X."/>
            <person name="Li G."/>
            <person name="Fang L."/>
            <person name="Li Y."/>
            <person name="Liu D."/>
            <person name="Zheng H."/>
            <person name="Zhang Y."/>
            <person name="Qin N."/>
            <person name="Li Z."/>
            <person name="Yang G."/>
            <person name="Yang S."/>
            <person name="Bolund L."/>
            <person name="Kristiansen K."/>
            <person name="Zheng H."/>
            <person name="Li S."/>
            <person name="Zhang X."/>
            <person name="Yang H."/>
            <person name="Wang J."/>
            <person name="Sun R."/>
            <person name="Zhang B."/>
            <person name="Jiang S."/>
            <person name="Wang J."/>
            <person name="Du Y."/>
            <person name="Li S."/>
        </authorList>
    </citation>
    <scope>NUCLEOTIDE SEQUENCE [LARGE SCALE GENOMIC DNA]</scope>
    <source>
        <strain evidence="3">cv. 9930</strain>
    </source>
</reference>
<dbReference type="Proteomes" id="UP000029981">
    <property type="component" value="Chromosome 4"/>
</dbReference>
<reference evidence="2 3" key="2">
    <citation type="journal article" date="2009" name="PLoS ONE">
        <title>An integrated genetic and cytogenetic map of the cucumber genome.</title>
        <authorList>
            <person name="Ren Y."/>
            <person name="Zhang Z."/>
            <person name="Liu J."/>
            <person name="Staub J.E."/>
            <person name="Han Y."/>
            <person name="Cheng Z."/>
            <person name="Li X."/>
            <person name="Lu J."/>
            <person name="Miao H."/>
            <person name="Kang H."/>
            <person name="Xie B."/>
            <person name="Gu X."/>
            <person name="Wang X."/>
            <person name="Du Y."/>
            <person name="Jin W."/>
            <person name="Huang S."/>
        </authorList>
    </citation>
    <scope>NUCLEOTIDE SEQUENCE [LARGE SCALE GENOMIC DNA]</scope>
    <source>
        <strain evidence="3">cv. 9930</strain>
    </source>
</reference>
<name>A0A0A0L0M0_CUCSA</name>
<gene>
    <name evidence="2" type="ORF">Csa_4G372600</name>
</gene>
<feature type="region of interest" description="Disordered" evidence="1">
    <location>
        <begin position="1"/>
        <end position="35"/>
    </location>
</feature>
<dbReference type="AlphaFoldDB" id="A0A0A0L0M0"/>
<evidence type="ECO:0000313" key="2">
    <source>
        <dbReference type="EMBL" id="KGN54589.1"/>
    </source>
</evidence>
<dbReference type="EMBL" id="CM002925">
    <property type="protein sequence ID" value="KGN54589.1"/>
    <property type="molecule type" value="Genomic_DNA"/>
</dbReference>
<organism evidence="2 3">
    <name type="scientific">Cucumis sativus</name>
    <name type="common">Cucumber</name>
    <dbReference type="NCBI Taxonomy" id="3659"/>
    <lineage>
        <taxon>Eukaryota</taxon>
        <taxon>Viridiplantae</taxon>
        <taxon>Streptophyta</taxon>
        <taxon>Embryophyta</taxon>
        <taxon>Tracheophyta</taxon>
        <taxon>Spermatophyta</taxon>
        <taxon>Magnoliopsida</taxon>
        <taxon>eudicotyledons</taxon>
        <taxon>Gunneridae</taxon>
        <taxon>Pentapetalae</taxon>
        <taxon>rosids</taxon>
        <taxon>fabids</taxon>
        <taxon>Cucurbitales</taxon>
        <taxon>Cucurbitaceae</taxon>
        <taxon>Benincaseae</taxon>
        <taxon>Cucumis</taxon>
    </lineage>
</organism>
<keyword evidence="3" id="KW-1185">Reference proteome</keyword>
<reference evidence="2 3" key="4">
    <citation type="journal article" date="2011" name="BMC Genomics">
        <title>RNA-Seq improves annotation of protein-coding genes in the cucumber genome.</title>
        <authorList>
            <person name="Li Z."/>
            <person name="Zhang Z."/>
            <person name="Yan P."/>
            <person name="Huang S."/>
            <person name="Fei Z."/>
            <person name="Lin K."/>
        </authorList>
    </citation>
    <scope>NUCLEOTIDE SEQUENCE [LARGE SCALE GENOMIC DNA]</scope>
    <source>
        <strain evidence="3">cv. 9930</strain>
    </source>
</reference>
<feature type="compositionally biased region" description="Basic and acidic residues" evidence="1">
    <location>
        <begin position="1"/>
        <end position="23"/>
    </location>
</feature>
<reference evidence="2 3" key="3">
    <citation type="journal article" date="2010" name="BMC Genomics">
        <title>Transcriptome sequencing and comparative analysis of cucumber flowers with different sex types.</title>
        <authorList>
            <person name="Guo S."/>
            <person name="Zheng Y."/>
            <person name="Joung J.G."/>
            <person name="Liu S."/>
            <person name="Zhang Z."/>
            <person name="Crasta O.R."/>
            <person name="Sobral B.W."/>
            <person name="Xu Y."/>
            <person name="Huang S."/>
            <person name="Fei Z."/>
        </authorList>
    </citation>
    <scope>NUCLEOTIDE SEQUENCE [LARGE SCALE GENOMIC DNA]</scope>
    <source>
        <strain evidence="3">cv. 9930</strain>
    </source>
</reference>
<evidence type="ECO:0000313" key="3">
    <source>
        <dbReference type="Proteomes" id="UP000029981"/>
    </source>
</evidence>
<dbReference type="Gramene" id="KGN54589">
    <property type="protein sequence ID" value="KGN54589"/>
    <property type="gene ID" value="Csa_4G372600"/>
</dbReference>